<dbReference type="AlphaFoldDB" id="A0A6J8BK28"/>
<evidence type="ECO:0000313" key="3">
    <source>
        <dbReference type="Proteomes" id="UP000507470"/>
    </source>
</evidence>
<evidence type="ECO:0000256" key="1">
    <source>
        <dbReference type="SAM" id="Phobius"/>
    </source>
</evidence>
<reference evidence="2 3" key="1">
    <citation type="submission" date="2020-06" db="EMBL/GenBank/DDBJ databases">
        <authorList>
            <person name="Li R."/>
            <person name="Bekaert M."/>
        </authorList>
    </citation>
    <scope>NUCLEOTIDE SEQUENCE [LARGE SCALE GENOMIC DNA]</scope>
    <source>
        <strain evidence="3">wild</strain>
    </source>
</reference>
<dbReference type="Proteomes" id="UP000507470">
    <property type="component" value="Unassembled WGS sequence"/>
</dbReference>
<dbReference type="OrthoDB" id="6169169at2759"/>
<name>A0A6J8BK28_MYTCO</name>
<feature type="transmembrane region" description="Helical" evidence="1">
    <location>
        <begin position="110"/>
        <end position="130"/>
    </location>
</feature>
<sequence length="223" mass="25161">MKSVTIPLLKNRTEKNISIEELEDEVSDDTITQNRTEKNISIEDNLTDISTSDPVKYNGENQTLSIEYTNSTGDINTTSIQTVSTSVEQSYVHFNMSKEKVHSELSIKDILAYTSVALGCFVLVTTLAYFKWRKVSENHKKIRAYQIVDIDPPEVHIRGEAIYETIDVNTMNQNNNLIFDPENSAKVVSSETHEDTISLGNAECLNSYLEFVSELNEANSSYC</sequence>
<dbReference type="EMBL" id="CACVKT020003320">
    <property type="protein sequence ID" value="CAC5383029.1"/>
    <property type="molecule type" value="Genomic_DNA"/>
</dbReference>
<gene>
    <name evidence="2" type="ORF">MCOR_18812</name>
</gene>
<keyword evidence="3" id="KW-1185">Reference proteome</keyword>
<keyword evidence="1" id="KW-0812">Transmembrane</keyword>
<keyword evidence="1" id="KW-0472">Membrane</keyword>
<keyword evidence="1" id="KW-1133">Transmembrane helix</keyword>
<organism evidence="2 3">
    <name type="scientific">Mytilus coruscus</name>
    <name type="common">Sea mussel</name>
    <dbReference type="NCBI Taxonomy" id="42192"/>
    <lineage>
        <taxon>Eukaryota</taxon>
        <taxon>Metazoa</taxon>
        <taxon>Spiralia</taxon>
        <taxon>Lophotrochozoa</taxon>
        <taxon>Mollusca</taxon>
        <taxon>Bivalvia</taxon>
        <taxon>Autobranchia</taxon>
        <taxon>Pteriomorphia</taxon>
        <taxon>Mytilida</taxon>
        <taxon>Mytiloidea</taxon>
        <taxon>Mytilidae</taxon>
        <taxon>Mytilinae</taxon>
        <taxon>Mytilus</taxon>
    </lineage>
</organism>
<accession>A0A6J8BK28</accession>
<protein>
    <submittedName>
        <fullName evidence="2">Uncharacterized protein</fullName>
    </submittedName>
</protein>
<evidence type="ECO:0000313" key="2">
    <source>
        <dbReference type="EMBL" id="CAC5383029.1"/>
    </source>
</evidence>
<proteinExistence type="predicted"/>